<evidence type="ECO:0000313" key="3">
    <source>
        <dbReference type="Proteomes" id="UP000054018"/>
    </source>
</evidence>
<proteinExistence type="predicted"/>
<dbReference type="GO" id="GO:0003824">
    <property type="term" value="F:catalytic activity"/>
    <property type="evidence" value="ECO:0007669"/>
    <property type="project" value="InterPro"/>
</dbReference>
<dbReference type="Gene3D" id="3.40.140.10">
    <property type="entry name" value="Cytidine Deaminase, domain 2"/>
    <property type="match status" value="1"/>
</dbReference>
<dbReference type="SUPFAM" id="SSF53927">
    <property type="entry name" value="Cytidine deaminase-like"/>
    <property type="match status" value="1"/>
</dbReference>
<dbReference type="AlphaFoldDB" id="A0A0C9YY63"/>
<organism evidence="2 3">
    <name type="scientific">Pisolithus microcarpus 441</name>
    <dbReference type="NCBI Taxonomy" id="765257"/>
    <lineage>
        <taxon>Eukaryota</taxon>
        <taxon>Fungi</taxon>
        <taxon>Dikarya</taxon>
        <taxon>Basidiomycota</taxon>
        <taxon>Agaricomycotina</taxon>
        <taxon>Agaricomycetes</taxon>
        <taxon>Agaricomycetidae</taxon>
        <taxon>Boletales</taxon>
        <taxon>Sclerodermatineae</taxon>
        <taxon>Pisolithaceae</taxon>
        <taxon>Pisolithus</taxon>
    </lineage>
</organism>
<sequence length="133" mass="15059">MHKSNFYYSQCVEAASKSTMNFHLGAVLVKGGKVISSGHNHCRTHYDGKDVREQGHRKPASMHAEMHAIHSLTGMSPSFKQQVQPGQRTACAVNRKPCFGPGRQRFKSKRDRQGWTRQRLLSGYIARSEVSFR</sequence>
<keyword evidence="3" id="KW-1185">Reference proteome</keyword>
<reference evidence="2 3" key="1">
    <citation type="submission" date="2014-04" db="EMBL/GenBank/DDBJ databases">
        <authorList>
            <consortium name="DOE Joint Genome Institute"/>
            <person name="Kuo A."/>
            <person name="Kohler A."/>
            <person name="Costa M.D."/>
            <person name="Nagy L.G."/>
            <person name="Floudas D."/>
            <person name="Copeland A."/>
            <person name="Barry K.W."/>
            <person name="Cichocki N."/>
            <person name="Veneault-Fourrey C."/>
            <person name="LaButti K."/>
            <person name="Lindquist E.A."/>
            <person name="Lipzen A."/>
            <person name="Lundell T."/>
            <person name="Morin E."/>
            <person name="Murat C."/>
            <person name="Sun H."/>
            <person name="Tunlid A."/>
            <person name="Henrissat B."/>
            <person name="Grigoriev I.V."/>
            <person name="Hibbett D.S."/>
            <person name="Martin F."/>
            <person name="Nordberg H.P."/>
            <person name="Cantor M.N."/>
            <person name="Hua S.X."/>
        </authorList>
    </citation>
    <scope>NUCLEOTIDE SEQUENCE [LARGE SCALE GENOMIC DNA]</scope>
    <source>
        <strain evidence="2 3">441</strain>
    </source>
</reference>
<dbReference type="InterPro" id="IPR002125">
    <property type="entry name" value="CMP_dCMP_dom"/>
</dbReference>
<accession>A0A0C9YY63</accession>
<name>A0A0C9YY63_9AGAM</name>
<dbReference type="InterPro" id="IPR016193">
    <property type="entry name" value="Cytidine_deaminase-like"/>
</dbReference>
<reference evidence="3" key="2">
    <citation type="submission" date="2015-01" db="EMBL/GenBank/DDBJ databases">
        <title>Evolutionary Origins and Diversification of the Mycorrhizal Mutualists.</title>
        <authorList>
            <consortium name="DOE Joint Genome Institute"/>
            <consortium name="Mycorrhizal Genomics Consortium"/>
            <person name="Kohler A."/>
            <person name="Kuo A."/>
            <person name="Nagy L.G."/>
            <person name="Floudas D."/>
            <person name="Copeland A."/>
            <person name="Barry K.W."/>
            <person name="Cichocki N."/>
            <person name="Veneault-Fourrey C."/>
            <person name="LaButti K."/>
            <person name="Lindquist E.A."/>
            <person name="Lipzen A."/>
            <person name="Lundell T."/>
            <person name="Morin E."/>
            <person name="Murat C."/>
            <person name="Riley R."/>
            <person name="Ohm R."/>
            <person name="Sun H."/>
            <person name="Tunlid A."/>
            <person name="Henrissat B."/>
            <person name="Grigoriev I.V."/>
            <person name="Hibbett D.S."/>
            <person name="Martin F."/>
        </authorList>
    </citation>
    <scope>NUCLEOTIDE SEQUENCE [LARGE SCALE GENOMIC DNA]</scope>
    <source>
        <strain evidence="3">441</strain>
    </source>
</reference>
<dbReference type="STRING" id="765257.A0A0C9YY63"/>
<gene>
    <name evidence="2" type="ORF">PISMIDRAFT_16775</name>
</gene>
<dbReference type="Proteomes" id="UP000054018">
    <property type="component" value="Unassembled WGS sequence"/>
</dbReference>
<feature type="domain" description="CMP/dCMP-type deaminase" evidence="1">
    <location>
        <begin position="3"/>
        <end position="77"/>
    </location>
</feature>
<dbReference type="EMBL" id="KN833907">
    <property type="protein sequence ID" value="KIK15097.1"/>
    <property type="molecule type" value="Genomic_DNA"/>
</dbReference>
<dbReference type="OrthoDB" id="9972196at2759"/>
<evidence type="ECO:0000313" key="2">
    <source>
        <dbReference type="EMBL" id="KIK15097.1"/>
    </source>
</evidence>
<dbReference type="HOGENOM" id="CLU_163529_0_0_1"/>
<protein>
    <recommendedName>
        <fullName evidence="1">CMP/dCMP-type deaminase domain-containing protein</fullName>
    </recommendedName>
</protein>
<evidence type="ECO:0000259" key="1">
    <source>
        <dbReference type="Pfam" id="PF00383"/>
    </source>
</evidence>
<dbReference type="Pfam" id="PF00383">
    <property type="entry name" value="dCMP_cyt_deam_1"/>
    <property type="match status" value="1"/>
</dbReference>
<dbReference type="GO" id="GO:0006139">
    <property type="term" value="P:nucleobase-containing compound metabolic process"/>
    <property type="evidence" value="ECO:0007669"/>
    <property type="project" value="UniProtKB-ARBA"/>
</dbReference>